<dbReference type="GO" id="GO:0009887">
    <property type="term" value="P:animal organ morphogenesis"/>
    <property type="evidence" value="ECO:0007669"/>
    <property type="project" value="TreeGrafter"/>
</dbReference>
<dbReference type="Proteomes" id="UP000036681">
    <property type="component" value="Unplaced"/>
</dbReference>
<sequence>MVYTDYQRLELEKEFRTTQFINSERKSQLSSELQLTERQIKIWFQNRWMCFDAYFIACNNYGIDWSDGRKCNGVYQHQNVWCVVPAVRWCIPTPERLPSVGVYQHQNVWCVVPAVRWCIPTPERLVCCSSRPLVYTNTRTSGVLFQPSVGVYQHQNVWCVVPAVRWCIPTPERLVCCSSRPLVYTNTRTSGVLFQPSVGVYQHQNVWCVVPAVRWCIPTPERLTHIRMVAKKYVEYKLSKDYWSVERLSIRGDTITFDLRKIAQHRDMKVSEINQSATTIRAISKSLNSSDIKIIEFNLSKLNTAKL</sequence>
<dbReference type="GO" id="GO:0030154">
    <property type="term" value="P:cell differentiation"/>
    <property type="evidence" value="ECO:0007669"/>
    <property type="project" value="TreeGrafter"/>
</dbReference>
<feature type="DNA-binding region" description="Homeobox" evidence="3">
    <location>
        <begin position="3"/>
        <end position="48"/>
    </location>
</feature>
<dbReference type="WBParaSite" id="ALUE_0001344401-mRNA-1">
    <property type="protein sequence ID" value="ALUE_0001344401-mRNA-1"/>
    <property type="gene ID" value="ALUE_0001344401"/>
</dbReference>
<comment type="subcellular location">
    <subcellularLocation>
        <location evidence="1 3 4">Nucleus</location>
    </subcellularLocation>
</comment>
<accession>A0A9J2PVY4</accession>
<feature type="domain" description="Homeobox" evidence="5">
    <location>
        <begin position="1"/>
        <end position="47"/>
    </location>
</feature>
<dbReference type="PANTHER" id="PTHR24332">
    <property type="entry name" value="HOMEOBOX PROTEIN CDX"/>
    <property type="match status" value="1"/>
</dbReference>
<dbReference type="InterPro" id="IPR001356">
    <property type="entry name" value="HD"/>
</dbReference>
<keyword evidence="3 4" id="KW-0371">Homeobox</keyword>
<dbReference type="InterPro" id="IPR009057">
    <property type="entry name" value="Homeodomain-like_sf"/>
</dbReference>
<dbReference type="PROSITE" id="PS50071">
    <property type="entry name" value="HOMEOBOX_2"/>
    <property type="match status" value="1"/>
</dbReference>
<evidence type="ECO:0000256" key="2">
    <source>
        <dbReference type="ARBA" id="ARBA00010341"/>
    </source>
</evidence>
<dbReference type="PANTHER" id="PTHR24332:SF9">
    <property type="entry name" value="HOMEOTIC PROTEIN CAUDAL"/>
    <property type="match status" value="1"/>
</dbReference>
<dbReference type="GO" id="GO:0005634">
    <property type="term" value="C:nucleus"/>
    <property type="evidence" value="ECO:0007669"/>
    <property type="project" value="UniProtKB-SubCell"/>
</dbReference>
<name>A0A9J2PVY4_ASCLU</name>
<dbReference type="SMART" id="SM00389">
    <property type="entry name" value="HOX"/>
    <property type="match status" value="1"/>
</dbReference>
<dbReference type="SUPFAM" id="SSF46689">
    <property type="entry name" value="Homeodomain-like"/>
    <property type="match status" value="1"/>
</dbReference>
<dbReference type="GO" id="GO:0000977">
    <property type="term" value="F:RNA polymerase II transcription regulatory region sequence-specific DNA binding"/>
    <property type="evidence" value="ECO:0007669"/>
    <property type="project" value="TreeGrafter"/>
</dbReference>
<proteinExistence type="inferred from homology"/>
<dbReference type="Pfam" id="PF00046">
    <property type="entry name" value="Homeodomain"/>
    <property type="match status" value="1"/>
</dbReference>
<evidence type="ECO:0000256" key="3">
    <source>
        <dbReference type="PROSITE-ProRule" id="PRU00108"/>
    </source>
</evidence>
<dbReference type="AlphaFoldDB" id="A0A9J2PVY4"/>
<evidence type="ECO:0000313" key="6">
    <source>
        <dbReference type="Proteomes" id="UP000036681"/>
    </source>
</evidence>
<protein>
    <submittedName>
        <fullName evidence="7">Homeobox domain-containing protein</fullName>
    </submittedName>
</protein>
<keyword evidence="6" id="KW-1185">Reference proteome</keyword>
<dbReference type="GO" id="GO:0006357">
    <property type="term" value="P:regulation of transcription by RNA polymerase II"/>
    <property type="evidence" value="ECO:0007669"/>
    <property type="project" value="TreeGrafter"/>
</dbReference>
<dbReference type="GO" id="GO:0003700">
    <property type="term" value="F:DNA-binding transcription factor activity"/>
    <property type="evidence" value="ECO:0007669"/>
    <property type="project" value="TreeGrafter"/>
</dbReference>
<organism evidence="6 7">
    <name type="scientific">Ascaris lumbricoides</name>
    <name type="common">Giant roundworm</name>
    <dbReference type="NCBI Taxonomy" id="6252"/>
    <lineage>
        <taxon>Eukaryota</taxon>
        <taxon>Metazoa</taxon>
        <taxon>Ecdysozoa</taxon>
        <taxon>Nematoda</taxon>
        <taxon>Chromadorea</taxon>
        <taxon>Rhabditida</taxon>
        <taxon>Spirurina</taxon>
        <taxon>Ascaridomorpha</taxon>
        <taxon>Ascaridoidea</taxon>
        <taxon>Ascarididae</taxon>
        <taxon>Ascaris</taxon>
    </lineage>
</organism>
<comment type="similarity">
    <text evidence="2">Belongs to the Caudal homeobox family.</text>
</comment>
<evidence type="ECO:0000256" key="1">
    <source>
        <dbReference type="ARBA" id="ARBA00004123"/>
    </source>
</evidence>
<reference evidence="7" key="1">
    <citation type="submission" date="2023-03" db="UniProtKB">
        <authorList>
            <consortium name="WormBaseParasite"/>
        </authorList>
    </citation>
    <scope>IDENTIFICATION</scope>
</reference>
<keyword evidence="3 4" id="KW-0539">Nucleus</keyword>
<keyword evidence="3 4" id="KW-0238">DNA-binding</keyword>
<evidence type="ECO:0000259" key="5">
    <source>
        <dbReference type="PROSITE" id="PS50071"/>
    </source>
</evidence>
<evidence type="ECO:0000256" key="4">
    <source>
        <dbReference type="RuleBase" id="RU000682"/>
    </source>
</evidence>
<dbReference type="Gene3D" id="1.10.10.60">
    <property type="entry name" value="Homeodomain-like"/>
    <property type="match status" value="1"/>
</dbReference>
<dbReference type="GO" id="GO:0009948">
    <property type="term" value="P:anterior/posterior axis specification"/>
    <property type="evidence" value="ECO:0007669"/>
    <property type="project" value="TreeGrafter"/>
</dbReference>
<dbReference type="CDD" id="cd00086">
    <property type="entry name" value="homeodomain"/>
    <property type="match status" value="1"/>
</dbReference>
<dbReference type="InterPro" id="IPR047152">
    <property type="entry name" value="Caudal_homeobox"/>
</dbReference>
<evidence type="ECO:0000313" key="7">
    <source>
        <dbReference type="WBParaSite" id="ALUE_0001344401-mRNA-1"/>
    </source>
</evidence>